<evidence type="ECO:0008006" key="3">
    <source>
        <dbReference type="Google" id="ProtNLM"/>
    </source>
</evidence>
<keyword evidence="2" id="KW-1185">Reference proteome</keyword>
<proteinExistence type="predicted"/>
<evidence type="ECO:0000313" key="1">
    <source>
        <dbReference type="EMBL" id="GCF95078.1"/>
    </source>
</evidence>
<dbReference type="Proteomes" id="UP000290567">
    <property type="component" value="Unassembled WGS sequence"/>
</dbReference>
<dbReference type="EMBL" id="BJCC01000027">
    <property type="protein sequence ID" value="GCF95078.1"/>
    <property type="molecule type" value="Genomic_DNA"/>
</dbReference>
<dbReference type="AlphaFoldDB" id="A0A4P5PFP9"/>
<sequence length="128" mass="14678">MKTFPLVIHAPLRGEWFTETSPATRVPSHGTNQFGLRYAFDFIQKDPRDASHDEKARNYFFRGIGLSHYYCYGQPVYAPFDGQVVMVKNHTPDGEYASFAHDQLKAIRHSLFLIHSEMGLKQLPAISF</sequence>
<reference evidence="2" key="1">
    <citation type="submission" date="2019-02" db="EMBL/GenBank/DDBJ databases">
        <title>Draft genome sequence of Enterococcus sp. Gos25-1.</title>
        <authorList>
            <person name="Tanaka N."/>
            <person name="Shiwa Y."/>
            <person name="Fujita N."/>
        </authorList>
    </citation>
    <scope>NUCLEOTIDE SEQUENCE [LARGE SCALE GENOMIC DNA]</scope>
    <source>
        <strain evidence="2">Gos25-1</strain>
    </source>
</reference>
<accession>A0A4P5PFP9</accession>
<evidence type="ECO:0000313" key="2">
    <source>
        <dbReference type="Proteomes" id="UP000290567"/>
    </source>
</evidence>
<dbReference type="RefSeq" id="WP_227873819.1">
    <property type="nucleotide sequence ID" value="NZ_BJCC01000027.1"/>
</dbReference>
<organism evidence="1 2">
    <name type="scientific">Enterococcus florum</name>
    <dbReference type="NCBI Taxonomy" id="2480627"/>
    <lineage>
        <taxon>Bacteria</taxon>
        <taxon>Bacillati</taxon>
        <taxon>Bacillota</taxon>
        <taxon>Bacilli</taxon>
        <taxon>Lactobacillales</taxon>
        <taxon>Enterococcaceae</taxon>
        <taxon>Enterococcus</taxon>
    </lineage>
</organism>
<name>A0A4P5PFP9_9ENTE</name>
<protein>
    <recommendedName>
        <fullName evidence="3">Peptidase M23 domain-containing protein</fullName>
    </recommendedName>
</protein>
<gene>
    <name evidence="1" type="ORF">NRIC_29690</name>
</gene>
<comment type="caution">
    <text evidence="1">The sequence shown here is derived from an EMBL/GenBank/DDBJ whole genome shotgun (WGS) entry which is preliminary data.</text>
</comment>